<feature type="transmembrane region" description="Helical" evidence="6">
    <location>
        <begin position="35"/>
        <end position="51"/>
    </location>
</feature>
<feature type="transmembrane region" description="Helical" evidence="6">
    <location>
        <begin position="257"/>
        <end position="280"/>
    </location>
</feature>
<keyword evidence="5 6" id="KW-0472">Membrane</keyword>
<evidence type="ECO:0000256" key="1">
    <source>
        <dbReference type="ARBA" id="ARBA00004651"/>
    </source>
</evidence>
<keyword evidence="2" id="KW-1003">Cell membrane</keyword>
<evidence type="ECO:0000256" key="3">
    <source>
        <dbReference type="ARBA" id="ARBA00022692"/>
    </source>
</evidence>
<feature type="transmembrane region" description="Helical" evidence="6">
    <location>
        <begin position="57"/>
        <end position="77"/>
    </location>
</feature>
<evidence type="ECO:0000256" key="2">
    <source>
        <dbReference type="ARBA" id="ARBA00022475"/>
    </source>
</evidence>
<feature type="transmembrane region" description="Helical" evidence="6">
    <location>
        <begin position="316"/>
        <end position="335"/>
    </location>
</feature>
<keyword evidence="3 6" id="KW-0812">Transmembrane</keyword>
<dbReference type="CDD" id="cd06173">
    <property type="entry name" value="MFS_MefA_like"/>
    <property type="match status" value="1"/>
</dbReference>
<evidence type="ECO:0000256" key="4">
    <source>
        <dbReference type="ARBA" id="ARBA00022989"/>
    </source>
</evidence>
<dbReference type="InterPro" id="IPR011701">
    <property type="entry name" value="MFS"/>
</dbReference>
<feature type="transmembrane region" description="Helical" evidence="6">
    <location>
        <begin position="84"/>
        <end position="106"/>
    </location>
</feature>
<feature type="transmembrane region" description="Helical" evidence="6">
    <location>
        <begin position="356"/>
        <end position="379"/>
    </location>
</feature>
<dbReference type="InterPro" id="IPR036259">
    <property type="entry name" value="MFS_trans_sf"/>
</dbReference>
<dbReference type="Gene3D" id="1.20.1250.20">
    <property type="entry name" value="MFS general substrate transporter like domains"/>
    <property type="match status" value="1"/>
</dbReference>
<accession>A0ABV8KUI9</accession>
<feature type="transmembrane region" description="Helical" evidence="6">
    <location>
        <begin position="292"/>
        <end position="310"/>
    </location>
</feature>
<dbReference type="EMBL" id="JBHSBN010000025">
    <property type="protein sequence ID" value="MFC4109535.1"/>
    <property type="molecule type" value="Genomic_DNA"/>
</dbReference>
<evidence type="ECO:0000256" key="5">
    <source>
        <dbReference type="ARBA" id="ARBA00023136"/>
    </source>
</evidence>
<evidence type="ECO:0000256" key="6">
    <source>
        <dbReference type="SAM" id="Phobius"/>
    </source>
</evidence>
<dbReference type="Pfam" id="PF07690">
    <property type="entry name" value="MFS_1"/>
    <property type="match status" value="1"/>
</dbReference>
<name>A0ABV8KUI9_9ACTN</name>
<keyword evidence="4 6" id="KW-1133">Transmembrane helix</keyword>
<dbReference type="RefSeq" id="WP_377550992.1">
    <property type="nucleotide sequence ID" value="NZ_JBHSBN010000025.1"/>
</dbReference>
<feature type="transmembrane region" description="Helical" evidence="6">
    <location>
        <begin position="112"/>
        <end position="140"/>
    </location>
</feature>
<proteinExistence type="predicted"/>
<dbReference type="SUPFAM" id="SSF103473">
    <property type="entry name" value="MFS general substrate transporter"/>
    <property type="match status" value="1"/>
</dbReference>
<protein>
    <submittedName>
        <fullName evidence="7">MFS transporter</fullName>
    </submittedName>
</protein>
<feature type="transmembrane region" description="Helical" evidence="6">
    <location>
        <begin position="228"/>
        <end position="251"/>
    </location>
</feature>
<comment type="caution">
    <text evidence="7">The sequence shown here is derived from an EMBL/GenBank/DDBJ whole genome shotgun (WGS) entry which is preliminary data.</text>
</comment>
<evidence type="ECO:0000313" key="7">
    <source>
        <dbReference type="EMBL" id="MFC4109535.1"/>
    </source>
</evidence>
<organism evidence="7 8">
    <name type="scientific">Micromonospora zhanjiangensis</name>
    <dbReference type="NCBI Taxonomy" id="1522057"/>
    <lineage>
        <taxon>Bacteria</taxon>
        <taxon>Bacillati</taxon>
        <taxon>Actinomycetota</taxon>
        <taxon>Actinomycetes</taxon>
        <taxon>Micromonosporales</taxon>
        <taxon>Micromonosporaceae</taxon>
        <taxon>Micromonospora</taxon>
    </lineage>
</organism>
<sequence length="436" mass="46282">MRTAAAPDRAGRESLGREFNLLWAGQTVSNVGDKINLFVVPTVMILVLHASPFEVGLVSMAQYLAIPLLSLVAGMLVDRWDLRATLITCDLVRFLLIGLLPVAYWLDFLSVPLLFVVVAVSNATSVFFNIGYTATIASIVRPEGRVRAYANLETSRTTSEVIGPAIASGLYQLLGMASLLVDAVTFLFSAGSIRAMKPYGGGAGRRESMWSRLKQGIRLNWTDPVLRGTLLGTLLANIGGPIFVTVLPVLAYRGLGLSVGTLGLAMSVAAAGAVVGTLLAPRVSRRIGAARMMPWAIFLHSLVGLGILAAPALPSAVVIGATLACYGFFMVWYNVSTAAVRQARVSAADQAVSHAAFRTITWGVIPLSVFVGGVMVEWLTADFGILDATRITMVVGTLIGTFFAAVPLAPLHRMLAREQQRAAAAADSDDTPVRTP</sequence>
<dbReference type="Proteomes" id="UP001595868">
    <property type="component" value="Unassembled WGS sequence"/>
</dbReference>
<evidence type="ECO:0000313" key="8">
    <source>
        <dbReference type="Proteomes" id="UP001595868"/>
    </source>
</evidence>
<dbReference type="PANTHER" id="PTHR23513">
    <property type="entry name" value="INTEGRAL MEMBRANE EFFLUX PROTEIN-RELATED"/>
    <property type="match status" value="1"/>
</dbReference>
<comment type="subcellular location">
    <subcellularLocation>
        <location evidence="1">Cell membrane</location>
        <topology evidence="1">Multi-pass membrane protein</topology>
    </subcellularLocation>
</comment>
<dbReference type="PANTHER" id="PTHR23513:SF6">
    <property type="entry name" value="MAJOR FACILITATOR SUPERFAMILY ASSOCIATED DOMAIN-CONTAINING PROTEIN"/>
    <property type="match status" value="1"/>
</dbReference>
<keyword evidence="8" id="KW-1185">Reference proteome</keyword>
<gene>
    <name evidence="7" type="ORF">ACFOX0_26835</name>
</gene>
<feature type="transmembrane region" description="Helical" evidence="6">
    <location>
        <begin position="391"/>
        <end position="411"/>
    </location>
</feature>
<reference evidence="8" key="1">
    <citation type="journal article" date="2019" name="Int. J. Syst. Evol. Microbiol.">
        <title>The Global Catalogue of Microorganisms (GCM) 10K type strain sequencing project: providing services to taxonomists for standard genome sequencing and annotation.</title>
        <authorList>
            <consortium name="The Broad Institute Genomics Platform"/>
            <consortium name="The Broad Institute Genome Sequencing Center for Infectious Disease"/>
            <person name="Wu L."/>
            <person name="Ma J."/>
        </authorList>
    </citation>
    <scope>NUCLEOTIDE SEQUENCE [LARGE SCALE GENOMIC DNA]</scope>
    <source>
        <strain evidence="8">2902at01</strain>
    </source>
</reference>